<accession>A0ACC2PJG4</accession>
<organism evidence="1 2">
    <name type="scientific">Eretmocerus hayati</name>
    <dbReference type="NCBI Taxonomy" id="131215"/>
    <lineage>
        <taxon>Eukaryota</taxon>
        <taxon>Metazoa</taxon>
        <taxon>Ecdysozoa</taxon>
        <taxon>Arthropoda</taxon>
        <taxon>Hexapoda</taxon>
        <taxon>Insecta</taxon>
        <taxon>Pterygota</taxon>
        <taxon>Neoptera</taxon>
        <taxon>Endopterygota</taxon>
        <taxon>Hymenoptera</taxon>
        <taxon>Apocrita</taxon>
        <taxon>Proctotrupomorpha</taxon>
        <taxon>Chalcidoidea</taxon>
        <taxon>Aphelinidae</taxon>
        <taxon>Aphelininae</taxon>
        <taxon>Eretmocerus</taxon>
    </lineage>
</organism>
<evidence type="ECO:0000313" key="1">
    <source>
        <dbReference type="EMBL" id="KAJ8683173.1"/>
    </source>
</evidence>
<evidence type="ECO:0000313" key="2">
    <source>
        <dbReference type="Proteomes" id="UP001239111"/>
    </source>
</evidence>
<protein>
    <submittedName>
        <fullName evidence="1">Uncharacterized protein</fullName>
    </submittedName>
</protein>
<dbReference type="EMBL" id="CM056741">
    <property type="protein sequence ID" value="KAJ8683173.1"/>
    <property type="molecule type" value="Genomic_DNA"/>
</dbReference>
<name>A0ACC2PJG4_9HYME</name>
<reference evidence="1" key="1">
    <citation type="submission" date="2023-04" db="EMBL/GenBank/DDBJ databases">
        <title>A chromosome-level genome assembly of the parasitoid wasp Eretmocerus hayati.</title>
        <authorList>
            <person name="Zhong Y."/>
            <person name="Liu S."/>
            <person name="Liu Y."/>
        </authorList>
    </citation>
    <scope>NUCLEOTIDE SEQUENCE</scope>
    <source>
        <strain evidence="1">ZJU_SS_LIU_2023</strain>
    </source>
</reference>
<gene>
    <name evidence="1" type="ORF">QAD02_018965</name>
</gene>
<sequence>MASSNNDDKRQEQLQQRLSQDGGRKQPQPMLELDVKRPVLEEQDLRQLYQYEKPKISVIQSVKKTLGSASCKGCIENVIPASYWLRKYKWQSDFAHDVMSGLTVAIMHIPQGMAYGLLGNLSPVVGIYMAFFPVLVYFFFGTSRHVSMGTFAVVCLMTGKAVSSYATPIDISTINSTNTGSQITTSTDVYTPTQVATAVTFMVGIIQLIMYIFRLGVISTLLSEAFVNGFTTGAAVQVLLSQVFDLVGLNSVKPKGYFKFTKTMLIIFNDIPDANSTAVLISIISCFIMIVNNELLKPWFSKRCSFPVPIELIAVIAGTSVSSYFELPLNYGLKTVGNIPIGLPEPELPSFKLLPTVALDSVGIVMVSYTVTMAMSLILAKKGHYEVDSNQELLAMGSSNIFGAFFSCMPVSASLSRSLIQQAVGGKTQLASIVSCFILLVILLKIGPFFEPLPRCILASVIVIALKGMLTQAKELIRFWKIDKFDGLVWLITFLSTVLINIDVGLISGLLASVISILFQSARPYSCLLGRVPNTELYLDTSRYIGVADAFGIKIYHYAGSLNFVNAGHFVSDVETKVDVRPRDVLRYRAKLAKRGVYADSVELEGTRLALARCLIVDMSAVSRIDASGVSALRELILEFEQIDVPVYLAACPPLVFDKILRCEKLEKTQLGFVVFATLHDAVAFAQRELVAKTA</sequence>
<dbReference type="Proteomes" id="UP001239111">
    <property type="component" value="Chromosome 1"/>
</dbReference>
<keyword evidence="2" id="KW-1185">Reference proteome</keyword>
<proteinExistence type="predicted"/>
<comment type="caution">
    <text evidence="1">The sequence shown here is derived from an EMBL/GenBank/DDBJ whole genome shotgun (WGS) entry which is preliminary data.</text>
</comment>